<dbReference type="Proteomes" id="UP001201701">
    <property type="component" value="Unassembled WGS sequence"/>
</dbReference>
<keyword evidence="3" id="KW-1185">Reference proteome</keyword>
<keyword evidence="1" id="KW-1133">Transmembrane helix</keyword>
<dbReference type="EMBL" id="JAKREW010000008">
    <property type="protein sequence ID" value="MCG7505634.1"/>
    <property type="molecule type" value="Genomic_DNA"/>
</dbReference>
<accession>A0ABS9QG92</accession>
<sequence length="88" mass="9508">MDYLVFCVVIAPAIIGLIAALALGPNRGIIIGAIVMLVAVIVLLFFQVTPHEFGSAMGLMRFEWYRWAPAFLVGAAIGSVIFRTRRGG</sequence>
<proteinExistence type="predicted"/>
<keyword evidence="1" id="KW-0812">Transmembrane</keyword>
<keyword evidence="1" id="KW-0472">Membrane</keyword>
<evidence type="ECO:0000256" key="1">
    <source>
        <dbReference type="SAM" id="Phobius"/>
    </source>
</evidence>
<protein>
    <submittedName>
        <fullName evidence="2">Uncharacterized protein</fullName>
    </submittedName>
</protein>
<name>A0ABS9QG92_9HYPH</name>
<feature type="transmembrane region" description="Helical" evidence="1">
    <location>
        <begin position="30"/>
        <end position="49"/>
    </location>
</feature>
<organism evidence="2 3">
    <name type="scientific">Mesorhizobium retamae</name>
    <dbReference type="NCBI Taxonomy" id="2912854"/>
    <lineage>
        <taxon>Bacteria</taxon>
        <taxon>Pseudomonadati</taxon>
        <taxon>Pseudomonadota</taxon>
        <taxon>Alphaproteobacteria</taxon>
        <taxon>Hyphomicrobiales</taxon>
        <taxon>Phyllobacteriaceae</taxon>
        <taxon>Mesorhizobium</taxon>
    </lineage>
</organism>
<evidence type="ECO:0000313" key="3">
    <source>
        <dbReference type="Proteomes" id="UP001201701"/>
    </source>
</evidence>
<comment type="caution">
    <text evidence="2">The sequence shown here is derived from an EMBL/GenBank/DDBJ whole genome shotgun (WGS) entry which is preliminary data.</text>
</comment>
<gene>
    <name evidence="2" type="ORF">L4923_11485</name>
</gene>
<dbReference type="RefSeq" id="WP_239364981.1">
    <property type="nucleotide sequence ID" value="NZ_JAKREW010000008.1"/>
</dbReference>
<feature type="transmembrane region" description="Helical" evidence="1">
    <location>
        <begin position="64"/>
        <end position="82"/>
    </location>
</feature>
<reference evidence="2 3" key="1">
    <citation type="submission" date="2022-02" db="EMBL/GenBank/DDBJ databases">
        <title>Draft genome sequence of Mezorhizobium retamae strain IRAMC:0171 isolated from Retama raetam nodules.</title>
        <authorList>
            <person name="Bengaied R."/>
            <person name="Sbissi I."/>
            <person name="Huber K."/>
            <person name="Ghodbane F."/>
            <person name="Nouioui I."/>
            <person name="Tarhouni M."/>
            <person name="Gtari M."/>
        </authorList>
    </citation>
    <scope>NUCLEOTIDE SEQUENCE [LARGE SCALE GENOMIC DNA]</scope>
    <source>
        <strain evidence="2 3">IRAMC:0171</strain>
    </source>
</reference>
<evidence type="ECO:0000313" key="2">
    <source>
        <dbReference type="EMBL" id="MCG7505634.1"/>
    </source>
</evidence>
<feature type="transmembrane region" description="Helical" evidence="1">
    <location>
        <begin position="6"/>
        <end position="23"/>
    </location>
</feature>